<dbReference type="Pfam" id="PF12833">
    <property type="entry name" value="HTH_18"/>
    <property type="match status" value="1"/>
</dbReference>
<dbReference type="PANTHER" id="PTHR43280:SF2">
    <property type="entry name" value="HTH-TYPE TRANSCRIPTIONAL REGULATOR EXSA"/>
    <property type="match status" value="1"/>
</dbReference>
<accession>A0A9D1SYZ7</accession>
<dbReference type="GO" id="GO:0043565">
    <property type="term" value="F:sequence-specific DNA binding"/>
    <property type="evidence" value="ECO:0007669"/>
    <property type="project" value="InterPro"/>
</dbReference>
<comment type="caution">
    <text evidence="5">The sequence shown here is derived from an EMBL/GenBank/DDBJ whole genome shotgun (WGS) entry which is preliminary data.</text>
</comment>
<dbReference type="InterPro" id="IPR018062">
    <property type="entry name" value="HTH_AraC-typ_CS"/>
</dbReference>
<dbReference type="EMBL" id="DVOF01000044">
    <property type="protein sequence ID" value="HIV02213.1"/>
    <property type="molecule type" value="Genomic_DNA"/>
</dbReference>
<dbReference type="SUPFAM" id="SSF46689">
    <property type="entry name" value="Homeodomain-like"/>
    <property type="match status" value="2"/>
</dbReference>
<dbReference type="Pfam" id="PF02311">
    <property type="entry name" value="AraC_binding"/>
    <property type="match status" value="1"/>
</dbReference>
<keyword evidence="3" id="KW-0804">Transcription</keyword>
<dbReference type="CDD" id="cd06986">
    <property type="entry name" value="cupin_MmsR-like_N"/>
    <property type="match status" value="1"/>
</dbReference>
<gene>
    <name evidence="5" type="ORF">IAC74_01460</name>
</gene>
<dbReference type="SMART" id="SM00342">
    <property type="entry name" value="HTH_ARAC"/>
    <property type="match status" value="1"/>
</dbReference>
<reference evidence="5" key="2">
    <citation type="journal article" date="2021" name="PeerJ">
        <title>Extensive microbial diversity within the chicken gut microbiome revealed by metagenomics and culture.</title>
        <authorList>
            <person name="Gilroy R."/>
            <person name="Ravi A."/>
            <person name="Getino M."/>
            <person name="Pursley I."/>
            <person name="Horton D.L."/>
            <person name="Alikhan N.F."/>
            <person name="Baker D."/>
            <person name="Gharbi K."/>
            <person name="Hall N."/>
            <person name="Watson M."/>
            <person name="Adriaenssens E.M."/>
            <person name="Foster-Nyarko E."/>
            <person name="Jarju S."/>
            <person name="Secka A."/>
            <person name="Antonio M."/>
            <person name="Oren A."/>
            <person name="Chaudhuri R.R."/>
            <person name="La Ragione R."/>
            <person name="Hildebrand F."/>
            <person name="Pallen M.J."/>
        </authorList>
    </citation>
    <scope>NUCLEOTIDE SEQUENCE</scope>
    <source>
        <strain evidence="5">4920</strain>
    </source>
</reference>
<evidence type="ECO:0000259" key="4">
    <source>
        <dbReference type="PROSITE" id="PS01124"/>
    </source>
</evidence>
<keyword evidence="2" id="KW-0238">DNA-binding</keyword>
<dbReference type="Gene3D" id="1.10.10.60">
    <property type="entry name" value="Homeodomain-like"/>
    <property type="match status" value="2"/>
</dbReference>
<keyword evidence="1" id="KW-0805">Transcription regulation</keyword>
<dbReference type="Proteomes" id="UP000886743">
    <property type="component" value="Unassembled WGS sequence"/>
</dbReference>
<dbReference type="InterPro" id="IPR003313">
    <property type="entry name" value="AraC-bd"/>
</dbReference>
<dbReference type="PROSITE" id="PS00041">
    <property type="entry name" value="HTH_ARAC_FAMILY_1"/>
    <property type="match status" value="1"/>
</dbReference>
<dbReference type="AlphaFoldDB" id="A0A9D1SYZ7"/>
<organism evidence="5 6">
    <name type="scientific">Candidatus Aphodoplasma excrementigallinarum</name>
    <dbReference type="NCBI Taxonomy" id="2840673"/>
    <lineage>
        <taxon>Bacteria</taxon>
        <taxon>Bacillati</taxon>
        <taxon>Bacillota</taxon>
        <taxon>Clostridia</taxon>
        <taxon>Eubacteriales</taxon>
        <taxon>Candidatus Aphodoplasma</taxon>
    </lineage>
</organism>
<dbReference type="InterPro" id="IPR037923">
    <property type="entry name" value="HTH-like"/>
</dbReference>
<dbReference type="SUPFAM" id="SSF51215">
    <property type="entry name" value="Regulatory protein AraC"/>
    <property type="match status" value="1"/>
</dbReference>
<dbReference type="InterPro" id="IPR018060">
    <property type="entry name" value="HTH_AraC"/>
</dbReference>
<dbReference type="InterPro" id="IPR009057">
    <property type="entry name" value="Homeodomain-like_sf"/>
</dbReference>
<evidence type="ECO:0000313" key="6">
    <source>
        <dbReference type="Proteomes" id="UP000886743"/>
    </source>
</evidence>
<proteinExistence type="predicted"/>
<feature type="domain" description="HTH araC/xylS-type" evidence="4">
    <location>
        <begin position="155"/>
        <end position="252"/>
    </location>
</feature>
<evidence type="ECO:0000313" key="5">
    <source>
        <dbReference type="EMBL" id="HIV02213.1"/>
    </source>
</evidence>
<name>A0A9D1SYZ7_9FIRM</name>
<evidence type="ECO:0000256" key="2">
    <source>
        <dbReference type="ARBA" id="ARBA00023125"/>
    </source>
</evidence>
<dbReference type="Gene3D" id="2.60.120.280">
    <property type="entry name" value="Regulatory protein AraC"/>
    <property type="match status" value="1"/>
</dbReference>
<dbReference type="PANTHER" id="PTHR43280">
    <property type="entry name" value="ARAC-FAMILY TRANSCRIPTIONAL REGULATOR"/>
    <property type="match status" value="1"/>
</dbReference>
<evidence type="ECO:0000256" key="1">
    <source>
        <dbReference type="ARBA" id="ARBA00023015"/>
    </source>
</evidence>
<reference evidence="5" key="1">
    <citation type="submission" date="2020-10" db="EMBL/GenBank/DDBJ databases">
        <authorList>
            <person name="Gilroy R."/>
        </authorList>
    </citation>
    <scope>NUCLEOTIDE SEQUENCE</scope>
    <source>
        <strain evidence="5">4920</strain>
    </source>
</reference>
<dbReference type="GO" id="GO:0003700">
    <property type="term" value="F:DNA-binding transcription factor activity"/>
    <property type="evidence" value="ECO:0007669"/>
    <property type="project" value="InterPro"/>
</dbReference>
<sequence>MYDLYETAIVNRNFSDLNPVSCGRQDCAPSHSFGPHMRDYYLLHYVTRGCGVFYRDGSAHPVRQGQIFIIRPHELTTYTADVRRPWSYIWVGFTGALAAQLDALPPVVTLSTSLFHEMLECERLRRCREEFLASKLFALFTQFFESAPAPNDYVRQVCDYIDANYMNAIAIRDVARLVGVERTYLAKIFKEKTGRSMQDYLIDTRLSKAAELLERGYTVAESAAIAGYGDSFNFSKMFKRRYGVSPSAFKGKKAQK</sequence>
<evidence type="ECO:0000256" key="3">
    <source>
        <dbReference type="ARBA" id="ARBA00023163"/>
    </source>
</evidence>
<dbReference type="PROSITE" id="PS01124">
    <property type="entry name" value="HTH_ARAC_FAMILY_2"/>
    <property type="match status" value="1"/>
</dbReference>
<protein>
    <submittedName>
        <fullName evidence="5">AraC family transcriptional regulator</fullName>
    </submittedName>
</protein>